<dbReference type="InterPro" id="IPR036188">
    <property type="entry name" value="FAD/NAD-bd_sf"/>
</dbReference>
<reference evidence="2 3" key="1">
    <citation type="submission" date="2023-01" db="EMBL/GenBank/DDBJ databases">
        <title>Analysis of 21 Apiospora genomes using comparative genomics revels a genus with tremendous synthesis potential of carbohydrate active enzymes and secondary metabolites.</title>
        <authorList>
            <person name="Sorensen T."/>
        </authorList>
    </citation>
    <scope>NUCLEOTIDE SEQUENCE [LARGE SCALE GENOMIC DNA]</scope>
    <source>
        <strain evidence="2 3">CBS 135458</strain>
    </source>
</reference>
<dbReference type="GeneID" id="92091392"/>
<protein>
    <submittedName>
        <fullName evidence="2">Thiol-specific monooxygenase</fullName>
    </submittedName>
</protein>
<keyword evidence="2" id="KW-0503">Monooxygenase</keyword>
<accession>A0ABR1VGE3</accession>
<feature type="compositionally biased region" description="Polar residues" evidence="1">
    <location>
        <begin position="1"/>
        <end position="11"/>
    </location>
</feature>
<dbReference type="RefSeq" id="XP_066717598.1">
    <property type="nucleotide sequence ID" value="XM_066858329.1"/>
</dbReference>
<feature type="region of interest" description="Disordered" evidence="1">
    <location>
        <begin position="228"/>
        <end position="253"/>
    </location>
</feature>
<dbReference type="Proteomes" id="UP001480595">
    <property type="component" value="Unassembled WGS sequence"/>
</dbReference>
<feature type="region of interest" description="Disordered" evidence="1">
    <location>
        <begin position="1"/>
        <end position="39"/>
    </location>
</feature>
<sequence>MRIRTGISQYSPLLPPAVDPPLEIPDNLPRDTPQDDRERFSKTPIYDALTGVYVWWEEVFNAVVIANVHYSVPYIPSGTRRPTGRELYDYGNGKLVGNYWHTFFHDYANLAVVGMLRTLTFRSFEYQAVAIASRWAGRASVPLPPVEEQRRWEKDRLELLLKDRLEAARRDGTRFQDVGREYGDMFRYFQKLFDIAGLGTLKGKGRLPPVLSDELMWALEHLKKYPEKGMGREGGKADQSSAGTAESDGDDEWVVVDRSHENWLVTVS</sequence>
<organism evidence="2 3">
    <name type="scientific">Apiospora phragmitis</name>
    <dbReference type="NCBI Taxonomy" id="2905665"/>
    <lineage>
        <taxon>Eukaryota</taxon>
        <taxon>Fungi</taxon>
        <taxon>Dikarya</taxon>
        <taxon>Ascomycota</taxon>
        <taxon>Pezizomycotina</taxon>
        <taxon>Sordariomycetes</taxon>
        <taxon>Xylariomycetidae</taxon>
        <taxon>Amphisphaeriales</taxon>
        <taxon>Apiosporaceae</taxon>
        <taxon>Apiospora</taxon>
    </lineage>
</organism>
<proteinExistence type="predicted"/>
<name>A0ABR1VGE3_9PEZI</name>
<feature type="compositionally biased region" description="Pro residues" evidence="1">
    <location>
        <begin position="13"/>
        <end position="23"/>
    </location>
</feature>
<evidence type="ECO:0000256" key="1">
    <source>
        <dbReference type="SAM" id="MobiDB-lite"/>
    </source>
</evidence>
<evidence type="ECO:0000313" key="3">
    <source>
        <dbReference type="Proteomes" id="UP001480595"/>
    </source>
</evidence>
<gene>
    <name evidence="2" type="ORF">PG994_006920</name>
</gene>
<feature type="compositionally biased region" description="Basic and acidic residues" evidence="1">
    <location>
        <begin position="28"/>
        <end position="39"/>
    </location>
</feature>
<evidence type="ECO:0000313" key="2">
    <source>
        <dbReference type="EMBL" id="KAK8070304.1"/>
    </source>
</evidence>
<dbReference type="EMBL" id="JAQQWL010000006">
    <property type="protein sequence ID" value="KAK8070304.1"/>
    <property type="molecule type" value="Genomic_DNA"/>
</dbReference>
<dbReference type="Gene3D" id="3.50.50.60">
    <property type="entry name" value="FAD/NAD(P)-binding domain"/>
    <property type="match status" value="1"/>
</dbReference>
<dbReference type="GO" id="GO:0004497">
    <property type="term" value="F:monooxygenase activity"/>
    <property type="evidence" value="ECO:0007669"/>
    <property type="project" value="UniProtKB-KW"/>
</dbReference>
<keyword evidence="2" id="KW-0560">Oxidoreductase</keyword>
<comment type="caution">
    <text evidence="2">The sequence shown here is derived from an EMBL/GenBank/DDBJ whole genome shotgun (WGS) entry which is preliminary data.</text>
</comment>
<keyword evidence="3" id="KW-1185">Reference proteome</keyword>